<protein>
    <submittedName>
        <fullName evidence="1">Uncharacterized protein</fullName>
    </submittedName>
</protein>
<evidence type="ECO:0000313" key="1">
    <source>
        <dbReference type="EMBL" id="EHN59877.1"/>
    </source>
</evidence>
<evidence type="ECO:0000313" key="2">
    <source>
        <dbReference type="Proteomes" id="UP000004959"/>
    </source>
</evidence>
<dbReference type="EMBL" id="AFVZ01000001">
    <property type="protein sequence ID" value="EHN59877.1"/>
    <property type="molecule type" value="Genomic_DNA"/>
</dbReference>
<sequence length="75" mass="8728">MIWGKKISYSEFFHENLIAAVGRLQDAYDAALQTERNLQSGHVNQRIIHAKTMLAKDKQAYLMRQIRLKDIGVRK</sequence>
<accession>G9WGQ0</accession>
<name>G9WGQ0_9LACO</name>
<dbReference type="PATRIC" id="fig|1045004.4.peg.1777"/>
<dbReference type="Proteomes" id="UP000004959">
    <property type="component" value="Chromosome"/>
</dbReference>
<keyword evidence="2" id="KW-1185">Reference proteome</keyword>
<dbReference type="OrthoDB" id="2151748at2"/>
<dbReference type="RefSeq" id="WP_007747208.1">
    <property type="nucleotide sequence ID" value="NZ_CM001398.1"/>
</dbReference>
<dbReference type="HOGENOM" id="CLU_2667496_0_0_9"/>
<reference evidence="1 2" key="1">
    <citation type="journal article" date="2012" name="PLoS ONE">
        <title>Functional divergence in the genus oenococcus as predicted by genome sequencing of the newly-described species, Oenococcus kitaharae.</title>
        <authorList>
            <person name="Borneman A.R."/>
            <person name="McCarthy J.M."/>
            <person name="Chambers P.J."/>
            <person name="Bartowsky E.J."/>
        </authorList>
    </citation>
    <scope>NUCLEOTIDE SEQUENCE [LARGE SCALE GENOMIC DNA]</scope>
    <source>
        <strain evidence="2">DSM17330</strain>
    </source>
</reference>
<dbReference type="STRING" id="336988.NT96_06785"/>
<organism evidence="1 2">
    <name type="scientific">Oenococcus kitaharae DSM 17330</name>
    <dbReference type="NCBI Taxonomy" id="1045004"/>
    <lineage>
        <taxon>Bacteria</taxon>
        <taxon>Bacillati</taxon>
        <taxon>Bacillota</taxon>
        <taxon>Bacilli</taxon>
        <taxon>Lactobacillales</taxon>
        <taxon>Lactobacillaceae</taxon>
        <taxon>Oenococcus</taxon>
    </lineage>
</organism>
<gene>
    <name evidence="1" type="ORF">OKIT_1807</name>
</gene>
<proteinExistence type="predicted"/>
<dbReference type="AlphaFoldDB" id="G9WGQ0"/>
<comment type="caution">
    <text evidence="1">The sequence shown here is derived from an EMBL/GenBank/DDBJ whole genome shotgun (WGS) entry which is preliminary data.</text>
</comment>